<feature type="transmembrane region" description="Helical" evidence="5">
    <location>
        <begin position="50"/>
        <end position="69"/>
    </location>
</feature>
<keyword evidence="3 5" id="KW-0472">Membrane</keyword>
<dbReference type="InterPro" id="IPR012338">
    <property type="entry name" value="Beta-lactam/transpept-like"/>
</dbReference>
<evidence type="ECO:0000256" key="3">
    <source>
        <dbReference type="ARBA" id="ARBA00023136"/>
    </source>
</evidence>
<dbReference type="Gene3D" id="3.90.1310.10">
    <property type="entry name" value="Penicillin-binding protein 2a (Domain 2)"/>
    <property type="match status" value="1"/>
</dbReference>
<dbReference type="PANTHER" id="PTHR30627:SF1">
    <property type="entry name" value="PEPTIDOGLYCAN D,D-TRANSPEPTIDASE FTSI"/>
    <property type="match status" value="1"/>
</dbReference>
<comment type="similarity">
    <text evidence="2">Belongs to the transpeptidase family.</text>
</comment>
<dbReference type="InterPro" id="IPR036138">
    <property type="entry name" value="PBP_dimer_sf"/>
</dbReference>
<evidence type="ECO:0000259" key="6">
    <source>
        <dbReference type="Pfam" id="PF00905"/>
    </source>
</evidence>
<feature type="domain" description="Penicillin-binding protein transpeptidase" evidence="6">
    <location>
        <begin position="283"/>
        <end position="604"/>
    </location>
</feature>
<dbReference type="EMBL" id="JADQBC010000061">
    <property type="protein sequence ID" value="MBR8828243.1"/>
    <property type="molecule type" value="Genomic_DNA"/>
</dbReference>
<evidence type="ECO:0000256" key="4">
    <source>
        <dbReference type="SAM" id="MobiDB-lite"/>
    </source>
</evidence>
<dbReference type="Proteomes" id="UP000767446">
    <property type="component" value="Unassembled WGS sequence"/>
</dbReference>
<dbReference type="Gene3D" id="3.30.450.330">
    <property type="match status" value="1"/>
</dbReference>
<organism evidence="8 9">
    <name type="scientific">Gomphosphaeria aponina SAG 52.96 = DSM 107014</name>
    <dbReference type="NCBI Taxonomy" id="1521640"/>
    <lineage>
        <taxon>Bacteria</taxon>
        <taxon>Bacillati</taxon>
        <taxon>Cyanobacteriota</taxon>
        <taxon>Cyanophyceae</taxon>
        <taxon>Oscillatoriophycideae</taxon>
        <taxon>Chroococcales</taxon>
        <taxon>Gomphosphaeriaceae</taxon>
        <taxon>Gomphosphaeria</taxon>
    </lineage>
</organism>
<evidence type="ECO:0000256" key="1">
    <source>
        <dbReference type="ARBA" id="ARBA00004370"/>
    </source>
</evidence>
<dbReference type="GO" id="GO:0008658">
    <property type="term" value="F:penicillin binding"/>
    <property type="evidence" value="ECO:0007669"/>
    <property type="project" value="InterPro"/>
</dbReference>
<proteinExistence type="inferred from homology"/>
<dbReference type="InterPro" id="IPR050515">
    <property type="entry name" value="Beta-lactam/transpept"/>
</dbReference>
<dbReference type="InterPro" id="IPR005311">
    <property type="entry name" value="PBP_dimer"/>
</dbReference>
<feature type="domain" description="Penicillin-binding protein dimerisation" evidence="7">
    <location>
        <begin position="96"/>
        <end position="211"/>
    </location>
</feature>
<evidence type="ECO:0000313" key="8">
    <source>
        <dbReference type="EMBL" id="MBR8828243.1"/>
    </source>
</evidence>
<evidence type="ECO:0000259" key="7">
    <source>
        <dbReference type="Pfam" id="PF03717"/>
    </source>
</evidence>
<dbReference type="SUPFAM" id="SSF56519">
    <property type="entry name" value="Penicillin binding protein dimerisation domain"/>
    <property type="match status" value="1"/>
</dbReference>
<protein>
    <submittedName>
        <fullName evidence="8">Penicillin-binding protein 2</fullName>
    </submittedName>
</protein>
<dbReference type="SUPFAM" id="SSF56601">
    <property type="entry name" value="beta-lactamase/transpeptidase-like"/>
    <property type="match status" value="1"/>
</dbReference>
<accession>A0A941GVS7</accession>
<feature type="compositionally biased region" description="Basic residues" evidence="4">
    <location>
        <begin position="9"/>
        <end position="19"/>
    </location>
</feature>
<dbReference type="InterPro" id="IPR001460">
    <property type="entry name" value="PCN-bd_Tpept"/>
</dbReference>
<dbReference type="Gene3D" id="3.40.710.10">
    <property type="entry name" value="DD-peptidase/beta-lactamase superfamily"/>
    <property type="match status" value="1"/>
</dbReference>
<dbReference type="AlphaFoldDB" id="A0A941GVS7"/>
<sequence>MATNSKIKGLSKKKNKLYPKKPSNSIPANNSVFALTTISSLPTVRQKKRLLMLWGIMIAGILIFGLRLYQLQIIKGPELQKQARQQQQVNLRPYIPRRSIIDSNNNVLATDRLVYILDVHPRYFKQTKKEVASLLAGILGNIPAEELSDKFNQRDSGIRIAVNLTEPIAEQIKQLSLDGVDLTPRYVRFYPHEEIAAEVVGYVDTEHRGQAGLELAKEELLEREESSFKIRRSGNGMIMPAEVPDGLVQVEDLRLQISLDLRLQRAARSALQAQMTRYNAKRGAAIVMDVTDGSLLALVCEPTYNPNKYSEYDIELFKNWAVTDIYEPGSTFKPINVAIALDAGIIEPNTTIYDPGKIEVDIWEITNHDYHTEGGNGYLSIAEILQKSSNVGMIKVMSRMDNLNFYLNLQKLGLREKVGVDLPSDTPGYLKSQEEFTALPIEAATASFGQGFSLTALKLLQLHAAIANGGKLVTPHLVKGLVDPARTNFSEAEGRFHWQPTYTTKQVFSPETSRLVLEMMETVVEEGSGKSSHIPGYRIAGKTGTAQKAASWGGYLEGAKITSFVAILPVESPRYAVLVLIDEPRGQFTFGSTVAAPVAKEIMEALISLQGIPPSQ</sequence>
<dbReference type="Pfam" id="PF03717">
    <property type="entry name" value="PBP_dimer"/>
    <property type="match status" value="1"/>
</dbReference>
<keyword evidence="5" id="KW-0812">Transmembrane</keyword>
<dbReference type="GO" id="GO:0071555">
    <property type="term" value="P:cell wall organization"/>
    <property type="evidence" value="ECO:0007669"/>
    <property type="project" value="TreeGrafter"/>
</dbReference>
<dbReference type="Pfam" id="PF00905">
    <property type="entry name" value="Transpeptidase"/>
    <property type="match status" value="1"/>
</dbReference>
<dbReference type="PANTHER" id="PTHR30627">
    <property type="entry name" value="PEPTIDOGLYCAN D,D-TRANSPEPTIDASE"/>
    <property type="match status" value="1"/>
</dbReference>
<evidence type="ECO:0000313" key="9">
    <source>
        <dbReference type="Proteomes" id="UP000767446"/>
    </source>
</evidence>
<gene>
    <name evidence="8" type="ORF">DSM107014_10165</name>
</gene>
<keyword evidence="5" id="KW-1133">Transmembrane helix</keyword>
<comment type="subcellular location">
    <subcellularLocation>
        <location evidence="1">Membrane</location>
    </subcellularLocation>
</comment>
<evidence type="ECO:0000256" key="2">
    <source>
        <dbReference type="ARBA" id="ARBA00007171"/>
    </source>
</evidence>
<reference evidence="8" key="1">
    <citation type="submission" date="2021-02" db="EMBL/GenBank/DDBJ databases">
        <title>Metagenome analyses of Stigonema ocellatum DSM 106950, Chlorogloea purpurea SAG 13.99 and Gomphosphaeria aponina DSM 107014.</title>
        <authorList>
            <person name="Marter P."/>
            <person name="Huang S."/>
        </authorList>
    </citation>
    <scope>NUCLEOTIDE SEQUENCE</scope>
    <source>
        <strain evidence="8">JP213</strain>
    </source>
</reference>
<name>A0A941GVS7_9CHRO</name>
<feature type="region of interest" description="Disordered" evidence="4">
    <location>
        <begin position="1"/>
        <end position="23"/>
    </location>
</feature>
<comment type="caution">
    <text evidence="8">The sequence shown here is derived from an EMBL/GenBank/DDBJ whole genome shotgun (WGS) entry which is preliminary data.</text>
</comment>
<evidence type="ECO:0000256" key="5">
    <source>
        <dbReference type="SAM" id="Phobius"/>
    </source>
</evidence>
<dbReference type="GO" id="GO:0005886">
    <property type="term" value="C:plasma membrane"/>
    <property type="evidence" value="ECO:0007669"/>
    <property type="project" value="TreeGrafter"/>
</dbReference>